<feature type="transmembrane region" description="Helical" evidence="9">
    <location>
        <begin position="352"/>
        <end position="379"/>
    </location>
</feature>
<accession>A0A1J1HH17</accession>
<dbReference type="EMBL" id="CVRI01000004">
    <property type="protein sequence ID" value="CRK87311.1"/>
    <property type="molecule type" value="Genomic_DNA"/>
</dbReference>
<protein>
    <submittedName>
        <fullName evidence="11">CLUMA_CG001113, isoform A</fullName>
    </submittedName>
</protein>
<dbReference type="OrthoDB" id="6612291at2759"/>
<feature type="domain" description="Major facilitator superfamily (MFS) profile" evidence="10">
    <location>
        <begin position="1"/>
        <end position="445"/>
    </location>
</feature>
<feature type="transmembrane region" description="Helical" evidence="9">
    <location>
        <begin position="55"/>
        <end position="76"/>
    </location>
</feature>
<evidence type="ECO:0000256" key="3">
    <source>
        <dbReference type="ARBA" id="ARBA00022475"/>
    </source>
</evidence>
<dbReference type="PROSITE" id="PS00217">
    <property type="entry name" value="SUGAR_TRANSPORT_2"/>
    <property type="match status" value="1"/>
</dbReference>
<dbReference type="PANTHER" id="PTHR48021:SF33">
    <property type="entry name" value="AT22075P-RELATED"/>
    <property type="match status" value="1"/>
</dbReference>
<proteinExistence type="predicted"/>
<name>A0A1J1HH17_9DIPT</name>
<keyword evidence="8" id="KW-0325">Glycoprotein</keyword>
<feature type="transmembrane region" description="Helical" evidence="9">
    <location>
        <begin position="143"/>
        <end position="162"/>
    </location>
</feature>
<feature type="transmembrane region" description="Helical" evidence="9">
    <location>
        <begin position="323"/>
        <end position="346"/>
    </location>
</feature>
<sequence>MAKLSETNQYLAAFTVNIITLGVGASIGWSSQTLPILIKTSNESPLKVPLTKNEASWVECNLAVGAIFGTFLFGYLSERIGRFWTAFMTALPQIFWWICVIVGKSFTILLIGRFFAGLSAGGVFVLVPLYISEISKDSLRGILGCFFMFAINLGTVLMFLAVEYLNYSIVPKIFISIPFIFTLTFMFLPETPQYLLKRGEIKKAENSLRFLRGCQNFNEVPEKVKKELLVISKEIEEETLVKNVSIIDKLRTLVARKSLIIGLVLVSVNQLSGCLVFMNYKADIFINVGLKFSPEFFAIIISIIQVIGSVVSTFVVGSMTRKLLYISTCFGAISGFLAWGFCLNLFDKRTIFPWLSISALSLAIFMASAGFLPLTFVLLSEILPQKIRSIGMTLCMALFWTLSFILHKIFINLVAFAQFYISLLIFCGFIFLGMMFIVVYVPETRNKSGDEIEEALR</sequence>
<feature type="transmembrane region" description="Helical" evidence="9">
    <location>
        <begin position="296"/>
        <end position="316"/>
    </location>
</feature>
<evidence type="ECO:0000256" key="2">
    <source>
        <dbReference type="ARBA" id="ARBA00022448"/>
    </source>
</evidence>
<evidence type="ECO:0000259" key="10">
    <source>
        <dbReference type="PROSITE" id="PS50850"/>
    </source>
</evidence>
<keyword evidence="7 9" id="KW-0472">Membrane</keyword>
<dbReference type="SUPFAM" id="SSF103473">
    <property type="entry name" value="MFS general substrate transporter"/>
    <property type="match status" value="1"/>
</dbReference>
<dbReference type="FunFam" id="1.20.1250.20:FF:000218">
    <property type="entry name" value="facilitated trehalose transporter Tret1"/>
    <property type="match status" value="1"/>
</dbReference>
<dbReference type="InterPro" id="IPR003663">
    <property type="entry name" value="Sugar/inositol_transpt"/>
</dbReference>
<evidence type="ECO:0000256" key="1">
    <source>
        <dbReference type="ARBA" id="ARBA00004651"/>
    </source>
</evidence>
<evidence type="ECO:0000256" key="8">
    <source>
        <dbReference type="ARBA" id="ARBA00023180"/>
    </source>
</evidence>
<keyword evidence="12" id="KW-1185">Reference proteome</keyword>
<dbReference type="GO" id="GO:0005886">
    <property type="term" value="C:plasma membrane"/>
    <property type="evidence" value="ECO:0007669"/>
    <property type="project" value="UniProtKB-SubCell"/>
</dbReference>
<feature type="transmembrane region" description="Helical" evidence="9">
    <location>
        <begin position="259"/>
        <end position="280"/>
    </location>
</feature>
<feature type="transmembrane region" description="Helical" evidence="9">
    <location>
        <begin position="12"/>
        <end position="31"/>
    </location>
</feature>
<evidence type="ECO:0000313" key="11">
    <source>
        <dbReference type="EMBL" id="CRK87311.1"/>
    </source>
</evidence>
<feature type="transmembrane region" description="Helical" evidence="9">
    <location>
        <begin position="109"/>
        <end position="131"/>
    </location>
</feature>
<dbReference type="InterPro" id="IPR050549">
    <property type="entry name" value="MFS_Trehalose_Transporter"/>
</dbReference>
<reference evidence="11 12" key="1">
    <citation type="submission" date="2015-04" db="EMBL/GenBank/DDBJ databases">
        <authorList>
            <person name="Syromyatnikov M.Y."/>
            <person name="Popov V.N."/>
        </authorList>
    </citation>
    <scope>NUCLEOTIDE SEQUENCE [LARGE SCALE GENOMIC DNA]</scope>
</reference>
<dbReference type="InterPro" id="IPR020846">
    <property type="entry name" value="MFS_dom"/>
</dbReference>
<dbReference type="STRING" id="568069.A0A1J1HH17"/>
<feature type="transmembrane region" description="Helical" evidence="9">
    <location>
        <begin position="83"/>
        <end position="103"/>
    </location>
</feature>
<keyword evidence="3" id="KW-1003">Cell membrane</keyword>
<keyword evidence="4" id="KW-0762">Sugar transport</keyword>
<dbReference type="InterPro" id="IPR005829">
    <property type="entry name" value="Sugar_transporter_CS"/>
</dbReference>
<dbReference type="PANTHER" id="PTHR48021">
    <property type="match status" value="1"/>
</dbReference>
<comment type="subcellular location">
    <subcellularLocation>
        <location evidence="1">Cell membrane</location>
        <topology evidence="1">Multi-pass membrane protein</topology>
    </subcellularLocation>
</comment>
<evidence type="ECO:0000313" key="12">
    <source>
        <dbReference type="Proteomes" id="UP000183832"/>
    </source>
</evidence>
<dbReference type="Proteomes" id="UP000183832">
    <property type="component" value="Unassembled WGS sequence"/>
</dbReference>
<gene>
    <name evidence="11" type="ORF">CLUMA_CG001113</name>
</gene>
<dbReference type="GO" id="GO:0022857">
    <property type="term" value="F:transmembrane transporter activity"/>
    <property type="evidence" value="ECO:0007669"/>
    <property type="project" value="InterPro"/>
</dbReference>
<feature type="transmembrane region" description="Helical" evidence="9">
    <location>
        <begin position="168"/>
        <end position="188"/>
    </location>
</feature>
<evidence type="ECO:0000256" key="7">
    <source>
        <dbReference type="ARBA" id="ARBA00023136"/>
    </source>
</evidence>
<keyword evidence="6 9" id="KW-1133">Transmembrane helix</keyword>
<dbReference type="InterPro" id="IPR036259">
    <property type="entry name" value="MFS_trans_sf"/>
</dbReference>
<dbReference type="AlphaFoldDB" id="A0A1J1HH17"/>
<feature type="transmembrane region" description="Helical" evidence="9">
    <location>
        <begin position="391"/>
        <end position="411"/>
    </location>
</feature>
<feature type="transmembrane region" description="Helical" evidence="9">
    <location>
        <begin position="417"/>
        <end position="441"/>
    </location>
</feature>
<evidence type="ECO:0000256" key="4">
    <source>
        <dbReference type="ARBA" id="ARBA00022597"/>
    </source>
</evidence>
<evidence type="ECO:0000256" key="6">
    <source>
        <dbReference type="ARBA" id="ARBA00022989"/>
    </source>
</evidence>
<evidence type="ECO:0000256" key="9">
    <source>
        <dbReference type="SAM" id="Phobius"/>
    </source>
</evidence>
<keyword evidence="5 9" id="KW-0812">Transmembrane</keyword>
<dbReference type="InterPro" id="IPR005828">
    <property type="entry name" value="MFS_sugar_transport-like"/>
</dbReference>
<organism evidence="11 12">
    <name type="scientific">Clunio marinus</name>
    <dbReference type="NCBI Taxonomy" id="568069"/>
    <lineage>
        <taxon>Eukaryota</taxon>
        <taxon>Metazoa</taxon>
        <taxon>Ecdysozoa</taxon>
        <taxon>Arthropoda</taxon>
        <taxon>Hexapoda</taxon>
        <taxon>Insecta</taxon>
        <taxon>Pterygota</taxon>
        <taxon>Neoptera</taxon>
        <taxon>Endopterygota</taxon>
        <taxon>Diptera</taxon>
        <taxon>Nematocera</taxon>
        <taxon>Chironomoidea</taxon>
        <taxon>Chironomidae</taxon>
        <taxon>Clunio</taxon>
    </lineage>
</organism>
<evidence type="ECO:0000256" key="5">
    <source>
        <dbReference type="ARBA" id="ARBA00022692"/>
    </source>
</evidence>
<keyword evidence="2" id="KW-0813">Transport</keyword>
<dbReference type="Pfam" id="PF00083">
    <property type="entry name" value="Sugar_tr"/>
    <property type="match status" value="1"/>
</dbReference>
<dbReference type="Gene3D" id="1.20.1250.20">
    <property type="entry name" value="MFS general substrate transporter like domains"/>
    <property type="match status" value="1"/>
</dbReference>
<dbReference type="PROSITE" id="PS50850">
    <property type="entry name" value="MFS"/>
    <property type="match status" value="1"/>
</dbReference>
<dbReference type="PRINTS" id="PR00171">
    <property type="entry name" value="SUGRTRNSPORT"/>
</dbReference>